<dbReference type="Gene3D" id="3.40.50.300">
    <property type="entry name" value="P-loop containing nucleotide triphosphate hydrolases"/>
    <property type="match status" value="1"/>
</dbReference>
<evidence type="ECO:0000256" key="3">
    <source>
        <dbReference type="ARBA" id="ARBA00029504"/>
    </source>
</evidence>
<dbReference type="PROSITE" id="PS51194">
    <property type="entry name" value="HELICASE_CTER"/>
    <property type="match status" value="1"/>
</dbReference>
<dbReference type="SUPFAM" id="SSF46600">
    <property type="entry name" value="C-terminal UvrC-binding domain of UvrB"/>
    <property type="match status" value="1"/>
</dbReference>
<dbReference type="InterPro" id="IPR036876">
    <property type="entry name" value="UVR_dom_sf"/>
</dbReference>
<dbReference type="Gene3D" id="4.10.860.10">
    <property type="entry name" value="UVR domain"/>
    <property type="match status" value="1"/>
</dbReference>
<dbReference type="GO" id="GO:0006289">
    <property type="term" value="P:nucleotide-excision repair"/>
    <property type="evidence" value="ECO:0007669"/>
    <property type="project" value="InterPro"/>
</dbReference>
<dbReference type="InterPro" id="IPR004807">
    <property type="entry name" value="UvrB"/>
</dbReference>
<comment type="similarity">
    <text evidence="1">Belongs to the UvrB family.</text>
</comment>
<protein>
    <recommendedName>
        <fullName evidence="3">UvrABC system protein B</fullName>
    </recommendedName>
</protein>
<dbReference type="Proteomes" id="UP000230119">
    <property type="component" value="Unassembled WGS sequence"/>
</dbReference>
<evidence type="ECO:0000256" key="1">
    <source>
        <dbReference type="ARBA" id="ARBA00008533"/>
    </source>
</evidence>
<dbReference type="PANTHER" id="PTHR24029:SF0">
    <property type="entry name" value="UVRABC SYSTEM PROTEIN B"/>
    <property type="match status" value="1"/>
</dbReference>
<dbReference type="InterPro" id="IPR024759">
    <property type="entry name" value="UvrB_YAD/RRR_dom"/>
</dbReference>
<evidence type="ECO:0000256" key="2">
    <source>
        <dbReference type="ARBA" id="ARBA00026033"/>
    </source>
</evidence>
<dbReference type="SMART" id="SM00490">
    <property type="entry name" value="HELICc"/>
    <property type="match status" value="1"/>
</dbReference>
<dbReference type="GO" id="GO:0003677">
    <property type="term" value="F:DNA binding"/>
    <property type="evidence" value="ECO:0007669"/>
    <property type="project" value="InterPro"/>
</dbReference>
<dbReference type="PROSITE" id="PS50151">
    <property type="entry name" value="UVR"/>
    <property type="match status" value="1"/>
</dbReference>
<name>A0A2M7BT06_9BACT</name>
<sequence length="290" mass="33270">MRFDEFYKIPPHIIYTSATPNEWEVGHGGIVQQLVRPTGIVDPEITVRPSKNEVEDLIGEIQKRVKKDSKGKILVTTLTKRIAEDLASYLKDKGIKATYLHSDIETLERSDILDSLRKHEYDVLIGVNLLREGIDLPEVSLVAILDADKEGFLRSKTALIQTMGRAARNVGGEVLMYADTETNSIKEAINEITRRRKYQVAYNTKNNITPTTIYKPIRERIIEKETDLEMLNEPIKGKYQEYIANIKSDGMTPFDRKKTIKRLQIEMKRAAEDMNFEAAILIRDKIHELK</sequence>
<dbReference type="AlphaFoldDB" id="A0A2M7BT06"/>
<evidence type="ECO:0000313" key="6">
    <source>
        <dbReference type="EMBL" id="PIV08614.1"/>
    </source>
</evidence>
<gene>
    <name evidence="6" type="ORF">COS52_01775</name>
</gene>
<dbReference type="InterPro" id="IPR001943">
    <property type="entry name" value="UVR_dom"/>
</dbReference>
<dbReference type="Pfam" id="PF12344">
    <property type="entry name" value="UvrB"/>
    <property type="match status" value="1"/>
</dbReference>
<evidence type="ECO:0000259" key="5">
    <source>
        <dbReference type="PROSITE" id="PS51194"/>
    </source>
</evidence>
<dbReference type="EMBL" id="PEVA01000070">
    <property type="protein sequence ID" value="PIV08614.1"/>
    <property type="molecule type" value="Genomic_DNA"/>
</dbReference>
<dbReference type="Pfam" id="PF02151">
    <property type="entry name" value="UVR"/>
    <property type="match status" value="1"/>
</dbReference>
<dbReference type="Pfam" id="PF00271">
    <property type="entry name" value="Helicase_C"/>
    <property type="match status" value="1"/>
</dbReference>
<feature type="domain" description="Helicase C-terminal" evidence="5">
    <location>
        <begin position="53"/>
        <end position="208"/>
    </location>
</feature>
<dbReference type="InterPro" id="IPR001650">
    <property type="entry name" value="Helicase_C-like"/>
</dbReference>
<comment type="subunit">
    <text evidence="2">Forms a heterotetramer with UvrA during the search for lesions. Interacts with UvrC in an incision complex.</text>
</comment>
<proteinExistence type="inferred from homology"/>
<comment type="caution">
    <text evidence="6">The sequence shown here is derived from an EMBL/GenBank/DDBJ whole genome shotgun (WGS) entry which is preliminary data.</text>
</comment>
<dbReference type="InterPro" id="IPR027417">
    <property type="entry name" value="P-loop_NTPase"/>
</dbReference>
<reference evidence="7" key="1">
    <citation type="submission" date="2017-09" db="EMBL/GenBank/DDBJ databases">
        <title>Depth-based differentiation of microbial function through sediment-hosted aquifers and enrichment of novel symbionts in the deep terrestrial subsurface.</title>
        <authorList>
            <person name="Probst A.J."/>
            <person name="Ladd B."/>
            <person name="Jarett J.K."/>
            <person name="Geller-Mcgrath D.E."/>
            <person name="Sieber C.M.K."/>
            <person name="Emerson J.B."/>
            <person name="Anantharaman K."/>
            <person name="Thomas B.C."/>
            <person name="Malmstrom R."/>
            <person name="Stieglmeier M."/>
            <person name="Klingl A."/>
            <person name="Woyke T."/>
            <person name="Ryan C.M."/>
            <person name="Banfield J.F."/>
        </authorList>
    </citation>
    <scope>NUCLEOTIDE SEQUENCE [LARGE SCALE GENOMIC DNA]</scope>
</reference>
<evidence type="ECO:0000259" key="4">
    <source>
        <dbReference type="PROSITE" id="PS50151"/>
    </source>
</evidence>
<feature type="domain" description="UVR" evidence="4">
    <location>
        <begin position="257"/>
        <end position="290"/>
    </location>
</feature>
<accession>A0A2M7BT06</accession>
<dbReference type="PANTHER" id="PTHR24029">
    <property type="entry name" value="UVRABC SYSTEM PROTEIN B"/>
    <property type="match status" value="1"/>
</dbReference>
<organism evidence="6 7">
    <name type="scientific">Candidatus Roizmanbacteria bacterium CG03_land_8_20_14_0_80_39_12</name>
    <dbReference type="NCBI Taxonomy" id="1974847"/>
    <lineage>
        <taxon>Bacteria</taxon>
        <taxon>Candidatus Roizmaniibacteriota</taxon>
    </lineage>
</organism>
<dbReference type="SUPFAM" id="SSF52540">
    <property type="entry name" value="P-loop containing nucleoside triphosphate hydrolases"/>
    <property type="match status" value="1"/>
</dbReference>
<evidence type="ECO:0000313" key="7">
    <source>
        <dbReference type="Proteomes" id="UP000230119"/>
    </source>
</evidence>
<dbReference type="GO" id="GO:0016887">
    <property type="term" value="F:ATP hydrolysis activity"/>
    <property type="evidence" value="ECO:0007669"/>
    <property type="project" value="InterPro"/>
</dbReference>
<dbReference type="GO" id="GO:0005524">
    <property type="term" value="F:ATP binding"/>
    <property type="evidence" value="ECO:0007669"/>
    <property type="project" value="InterPro"/>
</dbReference>
<dbReference type="GO" id="GO:0009380">
    <property type="term" value="C:excinuclease repair complex"/>
    <property type="evidence" value="ECO:0007669"/>
    <property type="project" value="InterPro"/>
</dbReference>